<dbReference type="EMBL" id="CAADFR010000286">
    <property type="protein sequence ID" value="VFK46222.1"/>
    <property type="molecule type" value="Genomic_DNA"/>
</dbReference>
<dbReference type="AlphaFoldDB" id="A0A450Z781"/>
<evidence type="ECO:0000313" key="2">
    <source>
        <dbReference type="EMBL" id="VFK49538.1"/>
    </source>
</evidence>
<name>A0A450Z781_9GAMM</name>
<evidence type="ECO:0000313" key="1">
    <source>
        <dbReference type="EMBL" id="VFK46222.1"/>
    </source>
</evidence>
<proteinExistence type="predicted"/>
<protein>
    <submittedName>
        <fullName evidence="2">Uncharacterized protein</fullName>
    </submittedName>
</protein>
<dbReference type="EMBL" id="CAADFU010000187">
    <property type="protein sequence ID" value="VFK49538.1"/>
    <property type="molecule type" value="Genomic_DNA"/>
</dbReference>
<gene>
    <name evidence="2" type="ORF">BECKSD772E_GA0070983_11875</name>
    <name evidence="1" type="ORF">BECKSD772F_GA0070984_12862</name>
</gene>
<accession>A0A450Z781</accession>
<reference evidence="2" key="1">
    <citation type="submission" date="2019-02" db="EMBL/GenBank/DDBJ databases">
        <authorList>
            <person name="Gruber-Vodicka R. H."/>
            <person name="Seah K. B. B."/>
        </authorList>
    </citation>
    <scope>NUCLEOTIDE SEQUENCE</scope>
    <source>
        <strain evidence="2">BECK_S1320</strain>
        <strain evidence="1">BECK_S1321</strain>
    </source>
</reference>
<organism evidence="2">
    <name type="scientific">Candidatus Kentrum sp. SD</name>
    <dbReference type="NCBI Taxonomy" id="2126332"/>
    <lineage>
        <taxon>Bacteria</taxon>
        <taxon>Pseudomonadati</taxon>
        <taxon>Pseudomonadota</taxon>
        <taxon>Gammaproteobacteria</taxon>
        <taxon>Candidatus Kentrum</taxon>
    </lineage>
</organism>
<sequence>MPSFEVRFFTILRHMRHMTILVRNDRHIVVALTEGGFIHANMLWSKVTMVIYNLKIAVCYCR</sequence>